<evidence type="ECO:0000313" key="3">
    <source>
        <dbReference type="Proteomes" id="UP000001660"/>
    </source>
</evidence>
<organism evidence="2 3">
    <name type="scientific">Nitrospira defluvii</name>
    <dbReference type="NCBI Taxonomy" id="330214"/>
    <lineage>
        <taxon>Bacteria</taxon>
        <taxon>Pseudomonadati</taxon>
        <taxon>Nitrospirota</taxon>
        <taxon>Nitrospiria</taxon>
        <taxon>Nitrospirales</taxon>
        <taxon>Nitrospiraceae</taxon>
        <taxon>Nitrospira</taxon>
    </lineage>
</organism>
<proteinExistence type="predicted"/>
<protein>
    <submittedName>
        <fullName evidence="2">Uncharacterized protein</fullName>
    </submittedName>
</protein>
<dbReference type="Proteomes" id="UP000001660">
    <property type="component" value="Chromosome"/>
</dbReference>
<name>D8PFH0_9BACT</name>
<evidence type="ECO:0000313" key="2">
    <source>
        <dbReference type="EMBL" id="CBK42007.1"/>
    </source>
</evidence>
<gene>
    <name evidence="2" type="ORF">NIDE2294</name>
</gene>
<dbReference type="KEGG" id="nde:NIDE2294"/>
<sequence length="84" mass="9203">MRPPSSEPLLACLVPPWNGATNEPVQPVSTRIELKPVQASLPPGELLLGQVTNRMYEMAMNPEPSPGDLARPGRHGRCDLEFRS</sequence>
<dbReference type="AlphaFoldDB" id="D8PFH0"/>
<dbReference type="EMBL" id="FP929003">
    <property type="protein sequence ID" value="CBK42007.1"/>
    <property type="molecule type" value="Genomic_DNA"/>
</dbReference>
<keyword evidence="3" id="KW-1185">Reference proteome</keyword>
<dbReference type="HOGENOM" id="CLU_2521467_0_0_0"/>
<dbReference type="STRING" id="330214.NIDE2294"/>
<evidence type="ECO:0000256" key="1">
    <source>
        <dbReference type="SAM" id="MobiDB-lite"/>
    </source>
</evidence>
<feature type="region of interest" description="Disordered" evidence="1">
    <location>
        <begin position="62"/>
        <end position="84"/>
    </location>
</feature>
<reference evidence="2 3" key="1">
    <citation type="journal article" date="2010" name="Proc. Natl. Acad. Sci. U.S.A.">
        <title>A Nitrospira metagenome illuminates the physiology and evolution of globally important nitrite-oxidizing bacteria.</title>
        <authorList>
            <person name="Lucker S."/>
            <person name="Wagner M."/>
            <person name="Maixner F."/>
            <person name="Pelletier E."/>
            <person name="Koch H."/>
            <person name="Vacherie B."/>
            <person name="Rattei T."/>
            <person name="Sinninghe Damste J."/>
            <person name="Spieck E."/>
            <person name="Le Paslier D."/>
            <person name="Daims H."/>
        </authorList>
    </citation>
    <scope>NUCLEOTIDE SEQUENCE [LARGE SCALE GENOMIC DNA]</scope>
</reference>
<accession>D8PFH0</accession>